<dbReference type="InterPro" id="IPR000595">
    <property type="entry name" value="cNMP-bd_dom"/>
</dbReference>
<dbReference type="SUPFAM" id="SSF51206">
    <property type="entry name" value="cAMP-binding domain-like"/>
    <property type="match status" value="1"/>
</dbReference>
<keyword evidence="9" id="KW-0130">Cell adhesion</keyword>
<evidence type="ECO:0000256" key="9">
    <source>
        <dbReference type="ARBA" id="ARBA00022889"/>
    </source>
</evidence>
<dbReference type="Proteomes" id="UP001295423">
    <property type="component" value="Unassembled WGS sequence"/>
</dbReference>
<name>A0AAD2CDZ1_9STRA</name>
<comment type="similarity">
    <text evidence="4">Belongs to the popeye family.</text>
</comment>
<comment type="subcellular location">
    <subcellularLocation>
        <location evidence="3">Cell junction</location>
        <location evidence="3">Tight junction</location>
    </subcellularLocation>
    <subcellularLocation>
        <location evidence="1">Lateral cell membrane</location>
    </subcellularLocation>
    <subcellularLocation>
        <location evidence="2">Membrane</location>
        <topology evidence="2">Multi-pass membrane protein</topology>
    </subcellularLocation>
</comment>
<dbReference type="AlphaFoldDB" id="A0AAD2CDZ1"/>
<evidence type="ECO:0000256" key="12">
    <source>
        <dbReference type="ARBA" id="ARBA00023136"/>
    </source>
</evidence>
<feature type="domain" description="Cyclic nucleotide-binding" evidence="15">
    <location>
        <begin position="227"/>
        <end position="387"/>
    </location>
</feature>
<keyword evidence="12" id="KW-0472">Membrane</keyword>
<sequence length="464" mass="51920">MSSKSKNLVAQLFESRFKGQEAIRKILDNPVGPKRSSLRATRKRRRGNYVKGVHKGNFFRIRLPSSGRKLPNLPKLPPTQPMLKAPTALPPAQTAEATEAILQSHAAGGAASAQTIAQRGPYSDFLRRLGRWFQDNWAVLVLNAGSICTLMGFTRSDILELRTLSMTGSIASAVYLLGQQRILWLSVGWSGMFASVNAFKIFGIYQERNSEVHMNKEQEHVYVEYFLPHGITPKQFERIEAKATKLKLKKGAHLVRKGEKLDHLYLILNGKTRAHILGRHITAMTKADDTASFDNTTTAAGEQSNSSPQVKSGAWIGEMAFMDYYWDKEQRRNNKNAPQNFSGRESFYTIVAVEDCEILRWSHEEMSQLMSTSNDMRSALTRAVTSALVSKVVQMTVSKTKQMPTWSTWLKDWSHNAGANVTVQRVAEGPTSSSPLPPRGVEHEEHDDENTKDNDGNEQDAMVA</sequence>
<keyword evidence="11" id="KW-1133">Transmembrane helix</keyword>
<dbReference type="InterPro" id="IPR018490">
    <property type="entry name" value="cNMP-bd_dom_sf"/>
</dbReference>
<keyword evidence="6" id="KW-0217">Developmental protein</keyword>
<keyword evidence="13" id="KW-0325">Glycoprotein</keyword>
<dbReference type="InterPro" id="IPR055272">
    <property type="entry name" value="POPDC1-3_dom"/>
</dbReference>
<evidence type="ECO:0000313" key="16">
    <source>
        <dbReference type="EMBL" id="CAJ1923560.1"/>
    </source>
</evidence>
<protein>
    <recommendedName>
        <fullName evidence="15">Cyclic nucleotide-binding domain-containing protein</fullName>
    </recommendedName>
</protein>
<evidence type="ECO:0000256" key="1">
    <source>
        <dbReference type="ARBA" id="ARBA00004124"/>
    </source>
</evidence>
<evidence type="ECO:0000256" key="11">
    <source>
        <dbReference type="ARBA" id="ARBA00022989"/>
    </source>
</evidence>
<dbReference type="PANTHER" id="PTHR12101">
    <property type="entry name" value="POPEYE DOMAIN CONTAINING PROTEIN"/>
    <property type="match status" value="1"/>
</dbReference>
<evidence type="ECO:0000256" key="3">
    <source>
        <dbReference type="ARBA" id="ARBA00004435"/>
    </source>
</evidence>
<evidence type="ECO:0000256" key="7">
    <source>
        <dbReference type="ARBA" id="ARBA00022475"/>
    </source>
</evidence>
<proteinExistence type="inferred from homology"/>
<organism evidence="16 17">
    <name type="scientific">Cylindrotheca closterium</name>
    <dbReference type="NCBI Taxonomy" id="2856"/>
    <lineage>
        <taxon>Eukaryota</taxon>
        <taxon>Sar</taxon>
        <taxon>Stramenopiles</taxon>
        <taxon>Ochrophyta</taxon>
        <taxon>Bacillariophyta</taxon>
        <taxon>Bacillariophyceae</taxon>
        <taxon>Bacillariophycidae</taxon>
        <taxon>Bacillariales</taxon>
        <taxon>Bacillariaceae</taxon>
        <taxon>Cylindrotheca</taxon>
    </lineage>
</organism>
<evidence type="ECO:0000256" key="4">
    <source>
        <dbReference type="ARBA" id="ARBA00007146"/>
    </source>
</evidence>
<evidence type="ECO:0000256" key="14">
    <source>
        <dbReference type="SAM" id="MobiDB-lite"/>
    </source>
</evidence>
<evidence type="ECO:0000313" key="17">
    <source>
        <dbReference type="Proteomes" id="UP001295423"/>
    </source>
</evidence>
<dbReference type="Gene3D" id="2.60.120.10">
    <property type="entry name" value="Jelly Rolls"/>
    <property type="match status" value="1"/>
</dbReference>
<dbReference type="GO" id="GO:0030552">
    <property type="term" value="F:cAMP binding"/>
    <property type="evidence" value="ECO:0007669"/>
    <property type="project" value="TreeGrafter"/>
</dbReference>
<evidence type="ECO:0000256" key="13">
    <source>
        <dbReference type="ARBA" id="ARBA00023180"/>
    </source>
</evidence>
<keyword evidence="5" id="KW-0796">Tight junction</keyword>
<evidence type="ECO:0000259" key="15">
    <source>
        <dbReference type="PROSITE" id="PS50042"/>
    </source>
</evidence>
<feature type="compositionally biased region" description="Basic and acidic residues" evidence="14">
    <location>
        <begin position="440"/>
        <end position="455"/>
    </location>
</feature>
<dbReference type="InterPro" id="IPR006916">
    <property type="entry name" value="POPDC1-3"/>
</dbReference>
<comment type="caution">
    <text evidence="16">The sequence shown here is derived from an EMBL/GenBank/DDBJ whole genome shotgun (WGS) entry which is preliminary data.</text>
</comment>
<keyword evidence="10" id="KW-0965">Cell junction</keyword>
<dbReference type="GO" id="GO:0016328">
    <property type="term" value="C:lateral plasma membrane"/>
    <property type="evidence" value="ECO:0007669"/>
    <property type="project" value="UniProtKB-SubCell"/>
</dbReference>
<keyword evidence="7" id="KW-1003">Cell membrane</keyword>
<dbReference type="GO" id="GO:0005923">
    <property type="term" value="C:bicellular tight junction"/>
    <property type="evidence" value="ECO:0007669"/>
    <property type="project" value="UniProtKB-SubCell"/>
</dbReference>
<evidence type="ECO:0000256" key="5">
    <source>
        <dbReference type="ARBA" id="ARBA00022427"/>
    </source>
</evidence>
<dbReference type="InterPro" id="IPR014710">
    <property type="entry name" value="RmlC-like_jellyroll"/>
</dbReference>
<dbReference type="PROSITE" id="PS50042">
    <property type="entry name" value="CNMP_BINDING_3"/>
    <property type="match status" value="1"/>
</dbReference>
<evidence type="ECO:0000256" key="2">
    <source>
        <dbReference type="ARBA" id="ARBA00004141"/>
    </source>
</evidence>
<dbReference type="Pfam" id="PF04831">
    <property type="entry name" value="POPDC1-3"/>
    <property type="match status" value="1"/>
</dbReference>
<keyword evidence="8" id="KW-0812">Transmembrane</keyword>
<dbReference type="GO" id="GO:0007155">
    <property type="term" value="P:cell adhesion"/>
    <property type="evidence" value="ECO:0007669"/>
    <property type="project" value="UniProtKB-KW"/>
</dbReference>
<accession>A0AAD2CDZ1</accession>
<dbReference type="PANTHER" id="PTHR12101:SF17">
    <property type="entry name" value="BLOOD VESSEL EPICARDIAL SUBSTANCE"/>
    <property type="match status" value="1"/>
</dbReference>
<evidence type="ECO:0000256" key="8">
    <source>
        <dbReference type="ARBA" id="ARBA00022692"/>
    </source>
</evidence>
<keyword evidence="17" id="KW-1185">Reference proteome</keyword>
<evidence type="ECO:0000256" key="6">
    <source>
        <dbReference type="ARBA" id="ARBA00022473"/>
    </source>
</evidence>
<dbReference type="EMBL" id="CAKOGP040000002">
    <property type="protein sequence ID" value="CAJ1923560.1"/>
    <property type="molecule type" value="Genomic_DNA"/>
</dbReference>
<feature type="region of interest" description="Disordered" evidence="14">
    <location>
        <begin position="424"/>
        <end position="464"/>
    </location>
</feature>
<dbReference type="CDD" id="cd00038">
    <property type="entry name" value="CAP_ED"/>
    <property type="match status" value="1"/>
</dbReference>
<evidence type="ECO:0000256" key="10">
    <source>
        <dbReference type="ARBA" id="ARBA00022949"/>
    </source>
</evidence>
<reference evidence="16" key="1">
    <citation type="submission" date="2023-08" db="EMBL/GenBank/DDBJ databases">
        <authorList>
            <person name="Audoor S."/>
            <person name="Bilcke G."/>
        </authorList>
    </citation>
    <scope>NUCLEOTIDE SEQUENCE</scope>
</reference>
<gene>
    <name evidence="16" type="ORF">CYCCA115_LOCUS1037</name>
</gene>